<evidence type="ECO:0000313" key="9">
    <source>
        <dbReference type="Proteomes" id="UP001144280"/>
    </source>
</evidence>
<dbReference type="InterPro" id="IPR002173">
    <property type="entry name" value="Carboh/pur_kinase_PfkB_CS"/>
</dbReference>
<evidence type="ECO:0000256" key="1">
    <source>
        <dbReference type="ARBA" id="ARBA00010688"/>
    </source>
</evidence>
<dbReference type="PROSITE" id="PS00584">
    <property type="entry name" value="PFKB_KINASES_2"/>
    <property type="match status" value="1"/>
</dbReference>
<accession>A0ABQ5R5W1</accession>
<dbReference type="PANTHER" id="PTHR46566">
    <property type="entry name" value="1-PHOSPHOFRUCTOKINASE-RELATED"/>
    <property type="match status" value="1"/>
</dbReference>
<evidence type="ECO:0000256" key="3">
    <source>
        <dbReference type="ARBA" id="ARBA00022741"/>
    </source>
</evidence>
<proteinExistence type="inferred from homology"/>
<dbReference type="PIRSF" id="PIRSF000535">
    <property type="entry name" value="1PFK/6PFK/LacC"/>
    <property type="match status" value="1"/>
</dbReference>
<comment type="similarity">
    <text evidence="1">Belongs to the carbohydrate kinase PfkB family.</text>
</comment>
<dbReference type="PANTHER" id="PTHR46566:SF2">
    <property type="entry name" value="ATP-DEPENDENT 6-PHOSPHOFRUCTOKINASE ISOZYME 2"/>
    <property type="match status" value="1"/>
</dbReference>
<dbReference type="RefSeq" id="WP_281902736.1">
    <property type="nucleotide sequence ID" value="NZ_BSDI01000046.1"/>
</dbReference>
<keyword evidence="4" id="KW-0418">Kinase</keyword>
<evidence type="ECO:0000313" key="8">
    <source>
        <dbReference type="EMBL" id="GLI01593.1"/>
    </source>
</evidence>
<feature type="domain" description="Carbohydrate kinase PfkB" evidence="7">
    <location>
        <begin position="21"/>
        <end position="299"/>
    </location>
</feature>
<reference evidence="8" key="1">
    <citation type="submission" date="2022-12" db="EMBL/GenBank/DDBJ databases">
        <title>New Phytohabitans aurantiacus sp. RD004123 nov., an actinomycete isolated from soil.</title>
        <authorList>
            <person name="Triningsih D.W."/>
            <person name="Harunari E."/>
            <person name="Igarashi Y."/>
        </authorList>
    </citation>
    <scope>NUCLEOTIDE SEQUENCE</scope>
    <source>
        <strain evidence="8">RD004123</strain>
    </source>
</reference>
<dbReference type="Proteomes" id="UP001144280">
    <property type="component" value="Unassembled WGS sequence"/>
</dbReference>
<evidence type="ECO:0000256" key="6">
    <source>
        <dbReference type="PIRNR" id="PIRNR000535"/>
    </source>
</evidence>
<keyword evidence="9" id="KW-1185">Reference proteome</keyword>
<name>A0ABQ5R5W1_9ACTN</name>
<keyword evidence="3" id="KW-0547">Nucleotide-binding</keyword>
<comment type="caution">
    <text evidence="8">The sequence shown here is derived from an EMBL/GenBank/DDBJ whole genome shotgun (WGS) entry which is preliminary data.</text>
</comment>
<gene>
    <name evidence="8" type="primary">fruK_2</name>
    <name evidence="8" type="ORF">Pa4123_68690</name>
</gene>
<keyword evidence="5" id="KW-0067">ATP-binding</keyword>
<keyword evidence="2 6" id="KW-0808">Transferase</keyword>
<dbReference type="SUPFAM" id="SSF53613">
    <property type="entry name" value="Ribokinase-like"/>
    <property type="match status" value="1"/>
</dbReference>
<evidence type="ECO:0000256" key="5">
    <source>
        <dbReference type="ARBA" id="ARBA00022840"/>
    </source>
</evidence>
<evidence type="ECO:0000256" key="2">
    <source>
        <dbReference type="ARBA" id="ARBA00022679"/>
    </source>
</evidence>
<evidence type="ECO:0000259" key="7">
    <source>
        <dbReference type="Pfam" id="PF00294"/>
    </source>
</evidence>
<sequence>MLIATPNITVDRTVRLPELRLGSVLRPPRPAVTAGGKGLNVGRVAAAFGRRATLLAFEPDDDAVLIRRLFAAEPVDLVGVPVAGDVRVATIYLEDSGRVTVLNEPGPEISGEAWRRYEEAIAAELASGRHRTLVCSGSLPPGVPDDGYGRLVGIGHRFGVQVIVDAARAALADAVAAGPDIVTPNLAEAAGVLWGHPDEEVHDGDPEVPERAQRAVRELCARGARSAAVTAGAAGTAYGDAASVTWVPTVQVPVVNPIGAGDSFVGGLVEAWETGVSGTAAIIFAVATATASVEQELAGGVDPARARELAALVAAAAERRVGA</sequence>
<dbReference type="InterPro" id="IPR011611">
    <property type="entry name" value="PfkB_dom"/>
</dbReference>
<dbReference type="Pfam" id="PF00294">
    <property type="entry name" value="PfkB"/>
    <property type="match status" value="1"/>
</dbReference>
<dbReference type="EMBL" id="BSDI01000046">
    <property type="protein sequence ID" value="GLI01593.1"/>
    <property type="molecule type" value="Genomic_DNA"/>
</dbReference>
<protein>
    <submittedName>
        <fullName evidence="8">1-phosphofructokinase</fullName>
    </submittedName>
</protein>
<evidence type="ECO:0000256" key="4">
    <source>
        <dbReference type="ARBA" id="ARBA00022777"/>
    </source>
</evidence>
<dbReference type="Gene3D" id="3.40.1190.20">
    <property type="match status" value="1"/>
</dbReference>
<organism evidence="8 9">
    <name type="scientific">Phytohabitans aurantiacus</name>
    <dbReference type="NCBI Taxonomy" id="3016789"/>
    <lineage>
        <taxon>Bacteria</taxon>
        <taxon>Bacillati</taxon>
        <taxon>Actinomycetota</taxon>
        <taxon>Actinomycetes</taxon>
        <taxon>Micromonosporales</taxon>
        <taxon>Micromonosporaceae</taxon>
    </lineage>
</organism>
<dbReference type="InterPro" id="IPR017583">
    <property type="entry name" value="Tagatose/fructose_Pkinase"/>
</dbReference>
<dbReference type="InterPro" id="IPR029056">
    <property type="entry name" value="Ribokinase-like"/>
</dbReference>